<dbReference type="PANTHER" id="PTHR47506:SF6">
    <property type="entry name" value="HTH-TYPE TRANSCRIPTIONAL REPRESSOR NEMR"/>
    <property type="match status" value="1"/>
</dbReference>
<name>A0ABX5Y4E5_9MICC</name>
<dbReference type="InterPro" id="IPR036271">
    <property type="entry name" value="Tet_transcr_reg_TetR-rel_C_sf"/>
</dbReference>
<evidence type="ECO:0000256" key="2">
    <source>
        <dbReference type="ARBA" id="ARBA00023125"/>
    </source>
</evidence>
<keyword evidence="1" id="KW-0805">Transcription regulation</keyword>
<keyword evidence="8" id="KW-1185">Reference proteome</keyword>
<evidence type="ECO:0000256" key="1">
    <source>
        <dbReference type="ARBA" id="ARBA00023015"/>
    </source>
</evidence>
<dbReference type="InterPro" id="IPR009057">
    <property type="entry name" value="Homeodomain-like_sf"/>
</dbReference>
<protein>
    <submittedName>
        <fullName evidence="7">TetR/AcrR family transcriptional regulator</fullName>
    </submittedName>
</protein>
<dbReference type="InterPro" id="IPR001647">
    <property type="entry name" value="HTH_TetR"/>
</dbReference>
<evidence type="ECO:0000313" key="8">
    <source>
        <dbReference type="Proteomes" id="UP000320717"/>
    </source>
</evidence>
<dbReference type="EMBL" id="CP042260">
    <property type="protein sequence ID" value="QDY64975.1"/>
    <property type="molecule type" value="Genomic_DNA"/>
</dbReference>
<reference evidence="7 8" key="1">
    <citation type="submission" date="2019-07" db="EMBL/GenBank/DDBJ databases">
        <title>Complete Genome Sequence of drought tolerant Plant Growth-Promoting Rhizobacterium Glutamicibacter halophytocola DR408.</title>
        <authorList>
            <person name="Nishu S.D."/>
            <person name="Lee T.K."/>
        </authorList>
    </citation>
    <scope>NUCLEOTIDE SEQUENCE [LARGE SCALE GENOMIC DNA]</scope>
    <source>
        <strain evidence="7 8">DR408</strain>
    </source>
</reference>
<sequence length="220" mass="24341">MFLEGHPVAAAKSVQPSAKSGRPKGADSGARRDHILNCSIDLFVDRGYHGVSMSMVARESGLSPTGLAHYFSDKDELLTEILRRRDVIDTSNWLAANDGANGSGWERITALTGLVRHNESQQQLMRLFTTMASEATNPDHPARQWLLEHHHQTMDTIRQACQESKKDGVLRADAPEDLIARVLVSCLDGLQLQYLSDDSMTSMAESFDLLSGALFERYKA</sequence>
<dbReference type="PROSITE" id="PS50977">
    <property type="entry name" value="HTH_TETR_2"/>
    <property type="match status" value="1"/>
</dbReference>
<accession>A0ABX5Y4E5</accession>
<feature type="domain" description="HTH tetR-type" evidence="6">
    <location>
        <begin position="29"/>
        <end position="89"/>
    </location>
</feature>
<dbReference type="PRINTS" id="PR00455">
    <property type="entry name" value="HTHTETR"/>
</dbReference>
<dbReference type="Pfam" id="PF00440">
    <property type="entry name" value="TetR_N"/>
    <property type="match status" value="1"/>
</dbReference>
<keyword evidence="2 4" id="KW-0238">DNA-binding</keyword>
<dbReference type="SUPFAM" id="SSF48498">
    <property type="entry name" value="Tetracyclin repressor-like, C-terminal domain"/>
    <property type="match status" value="1"/>
</dbReference>
<evidence type="ECO:0000256" key="4">
    <source>
        <dbReference type="PROSITE-ProRule" id="PRU00335"/>
    </source>
</evidence>
<evidence type="ECO:0000256" key="3">
    <source>
        <dbReference type="ARBA" id="ARBA00023163"/>
    </source>
</evidence>
<dbReference type="SUPFAM" id="SSF46689">
    <property type="entry name" value="Homeodomain-like"/>
    <property type="match status" value="1"/>
</dbReference>
<dbReference type="Gene3D" id="1.10.357.10">
    <property type="entry name" value="Tetracycline Repressor, domain 2"/>
    <property type="match status" value="1"/>
</dbReference>
<feature type="DNA-binding region" description="H-T-H motif" evidence="4">
    <location>
        <begin position="52"/>
        <end position="71"/>
    </location>
</feature>
<keyword evidence="3" id="KW-0804">Transcription</keyword>
<proteinExistence type="predicted"/>
<feature type="region of interest" description="Disordered" evidence="5">
    <location>
        <begin position="1"/>
        <end position="30"/>
    </location>
</feature>
<dbReference type="PANTHER" id="PTHR47506">
    <property type="entry name" value="TRANSCRIPTIONAL REGULATORY PROTEIN"/>
    <property type="match status" value="1"/>
</dbReference>
<evidence type="ECO:0000313" key="7">
    <source>
        <dbReference type="EMBL" id="QDY64975.1"/>
    </source>
</evidence>
<gene>
    <name evidence="7" type="ORF">FQA45_00825</name>
</gene>
<evidence type="ECO:0000256" key="5">
    <source>
        <dbReference type="SAM" id="MobiDB-lite"/>
    </source>
</evidence>
<organism evidence="7 8">
    <name type="scientific">Glutamicibacter halophytocola</name>
    <dbReference type="NCBI Taxonomy" id="1933880"/>
    <lineage>
        <taxon>Bacteria</taxon>
        <taxon>Bacillati</taxon>
        <taxon>Actinomycetota</taxon>
        <taxon>Actinomycetes</taxon>
        <taxon>Micrococcales</taxon>
        <taxon>Micrococcaceae</taxon>
        <taxon>Glutamicibacter</taxon>
    </lineage>
</organism>
<dbReference type="Proteomes" id="UP000320717">
    <property type="component" value="Chromosome"/>
</dbReference>
<evidence type="ECO:0000259" key="6">
    <source>
        <dbReference type="PROSITE" id="PS50977"/>
    </source>
</evidence>